<sequence length="501" mass="51918">MTTAPVIVIGSGLAGLMSALSLASHPVLLVTAGTLGLAGSSPLAQGGIAGALGTDDSAALHIADTLAAGEGLCDRTVTAHIIEAAPQAIATLEEYGVCFDRKPDGTYSLGLEAAHARHRIAHVDGDATGAGIMRALIARVLATPSITVRENTKALRLITHEKRVCGVELEGVGPVAGCAIVLATGGTGGLYEATTTPPGNLGQGAALAGRAGAVLADMEFVQFHPTALAVSAQRLPLISEAVRGEGAILVDDRGERFMQHVHGQELAPRDVVARAIGEQLALGRNVFLDARACLGERFATRFPAIDALLKRHGIDPSSDLIPVKPATHYHMGGVATDCDGRTSLQGLWAVGEAACTGLHGANRLASNSLLEAAVMGLRAGRAIAQEPKVSVPLLAATNAPLSSDPSVVRPIVSRSLGLLRNEDELRAAIAALLPLVKANDAAAVALVMSVAAFKRQESRGSHARTDYRSKNEQAQRSFYTFEQAFALAREIVIDQPLSRIA</sequence>
<evidence type="ECO:0000313" key="13">
    <source>
        <dbReference type="EMBL" id="OYR23193.1"/>
    </source>
</evidence>
<evidence type="ECO:0000256" key="5">
    <source>
        <dbReference type="ARBA" id="ARBA00022630"/>
    </source>
</evidence>
<proteinExistence type="inferred from homology"/>
<keyword evidence="14" id="KW-1185">Reference proteome</keyword>
<dbReference type="Pfam" id="PF00890">
    <property type="entry name" value="FAD_binding_2"/>
    <property type="match status" value="1"/>
</dbReference>
<dbReference type="GO" id="GO:0034628">
    <property type="term" value="P:'de novo' NAD+ biosynthetic process from L-aspartate"/>
    <property type="evidence" value="ECO:0007669"/>
    <property type="project" value="TreeGrafter"/>
</dbReference>
<evidence type="ECO:0000256" key="9">
    <source>
        <dbReference type="ARBA" id="ARBA00048305"/>
    </source>
</evidence>
<dbReference type="UniPathway" id="UPA00253">
    <property type="reaction ID" value="UER00326"/>
</dbReference>
<dbReference type="EMBL" id="NNRM01000041">
    <property type="protein sequence ID" value="OYR23193.1"/>
    <property type="molecule type" value="Genomic_DNA"/>
</dbReference>
<evidence type="ECO:0000256" key="4">
    <source>
        <dbReference type="ARBA" id="ARBA00012173"/>
    </source>
</evidence>
<comment type="pathway">
    <text evidence="2">Cofactor biosynthesis; NAD(+) biosynthesis; iminoaspartate from L-aspartate (oxidase route): step 1/1.</text>
</comment>
<gene>
    <name evidence="13" type="ORF">CEV34_3939</name>
    <name evidence="12" type="ORF">EHE22_08020</name>
</gene>
<dbReference type="InterPro" id="IPR036188">
    <property type="entry name" value="FAD/NAD-bd_sf"/>
</dbReference>
<comment type="similarity">
    <text evidence="3">Belongs to the FAD-dependent oxidoreductase 2 family. NadB subfamily.</text>
</comment>
<dbReference type="InterPro" id="IPR003953">
    <property type="entry name" value="FAD-dep_OxRdtase_2_FAD-bd"/>
</dbReference>
<dbReference type="EMBL" id="PKQI01000001">
    <property type="protein sequence ID" value="NNV20368.1"/>
    <property type="molecule type" value="Genomic_DNA"/>
</dbReference>
<comment type="cofactor">
    <cofactor evidence="1">
        <name>FAD</name>
        <dbReference type="ChEBI" id="CHEBI:57692"/>
    </cofactor>
</comment>
<dbReference type="InterPro" id="IPR005288">
    <property type="entry name" value="NadB"/>
</dbReference>
<dbReference type="SUPFAM" id="SSF56425">
    <property type="entry name" value="Succinate dehydrogenase/fumarate reductase flavoprotein, catalytic domain"/>
    <property type="match status" value="1"/>
</dbReference>
<dbReference type="PANTHER" id="PTHR42716:SF2">
    <property type="entry name" value="L-ASPARTATE OXIDASE, CHLOROPLASTIC"/>
    <property type="match status" value="1"/>
</dbReference>
<dbReference type="Proteomes" id="UP000526233">
    <property type="component" value="Unassembled WGS sequence"/>
</dbReference>
<evidence type="ECO:0000256" key="8">
    <source>
        <dbReference type="ARBA" id="ARBA00023002"/>
    </source>
</evidence>
<evidence type="ECO:0000256" key="1">
    <source>
        <dbReference type="ARBA" id="ARBA00001974"/>
    </source>
</evidence>
<dbReference type="NCBIfam" id="NF005701">
    <property type="entry name" value="PRK07512.1"/>
    <property type="match status" value="1"/>
</dbReference>
<dbReference type="Pfam" id="PF02910">
    <property type="entry name" value="Succ_DH_flav_C"/>
    <property type="match status" value="1"/>
</dbReference>
<dbReference type="GO" id="GO:0008734">
    <property type="term" value="F:L-aspartate oxidase activity"/>
    <property type="evidence" value="ECO:0007669"/>
    <property type="project" value="UniProtKB-EC"/>
</dbReference>
<dbReference type="InterPro" id="IPR015939">
    <property type="entry name" value="Fum_Rdtase/Succ_DH_flav-like_C"/>
</dbReference>
<reference evidence="12 15" key="2">
    <citation type="submission" date="2018-11" db="EMBL/GenBank/DDBJ databases">
        <title>Genome sequencing and analysis.</title>
        <authorList>
            <person name="Huang Y.-T."/>
        </authorList>
    </citation>
    <scope>NUCLEOTIDE SEQUENCE [LARGE SCALE GENOMIC DNA]</scope>
    <source>
        <strain evidence="12 15">SHIN</strain>
    </source>
</reference>
<feature type="domain" description="Fumarate reductase/succinate dehydrogenase flavoprotein-like C-terminal" evidence="11">
    <location>
        <begin position="432"/>
        <end position="473"/>
    </location>
</feature>
<accession>A0A256G7W3</accession>
<evidence type="ECO:0000313" key="15">
    <source>
        <dbReference type="Proteomes" id="UP000526233"/>
    </source>
</evidence>
<evidence type="ECO:0000256" key="2">
    <source>
        <dbReference type="ARBA" id="ARBA00004950"/>
    </source>
</evidence>
<evidence type="ECO:0000256" key="7">
    <source>
        <dbReference type="ARBA" id="ARBA00022827"/>
    </source>
</evidence>
<dbReference type="PRINTS" id="PR00368">
    <property type="entry name" value="FADPNR"/>
</dbReference>
<keyword evidence="8 12" id="KW-0560">Oxidoreductase</keyword>
<dbReference type="STRING" id="419475.A8A54_10430"/>
<dbReference type="SUPFAM" id="SSF46977">
    <property type="entry name" value="Succinate dehydrogenase/fumarate reductase flavoprotein C-terminal domain"/>
    <property type="match status" value="1"/>
</dbReference>
<evidence type="ECO:0000313" key="14">
    <source>
        <dbReference type="Proteomes" id="UP000216188"/>
    </source>
</evidence>
<organism evidence="13 14">
    <name type="scientific">Brucella pseudogrignonensis</name>
    <dbReference type="NCBI Taxonomy" id="419475"/>
    <lineage>
        <taxon>Bacteria</taxon>
        <taxon>Pseudomonadati</taxon>
        <taxon>Pseudomonadota</taxon>
        <taxon>Alphaproteobacteria</taxon>
        <taxon>Hyphomicrobiales</taxon>
        <taxon>Brucellaceae</taxon>
        <taxon>Brucella/Ochrobactrum group</taxon>
        <taxon>Brucella</taxon>
    </lineage>
</organism>
<keyword evidence="6" id="KW-0662">Pyridine nucleotide biosynthesis</keyword>
<comment type="catalytic activity">
    <reaction evidence="9">
        <text>L-aspartate + O2 = iminosuccinate + H2O2</text>
        <dbReference type="Rhea" id="RHEA:25876"/>
        <dbReference type="ChEBI" id="CHEBI:15379"/>
        <dbReference type="ChEBI" id="CHEBI:16240"/>
        <dbReference type="ChEBI" id="CHEBI:29991"/>
        <dbReference type="ChEBI" id="CHEBI:77875"/>
        <dbReference type="EC" id="1.4.3.16"/>
    </reaction>
    <physiologicalReaction direction="left-to-right" evidence="9">
        <dbReference type="Rhea" id="RHEA:25877"/>
    </physiologicalReaction>
</comment>
<name>A0A256G7W3_9HYPH</name>
<evidence type="ECO:0000313" key="12">
    <source>
        <dbReference type="EMBL" id="NNV20368.1"/>
    </source>
</evidence>
<keyword evidence="5" id="KW-0285">Flavoprotein</keyword>
<dbReference type="InterPro" id="IPR037099">
    <property type="entry name" value="Fum_R/Succ_DH_flav-like_C_sf"/>
</dbReference>
<dbReference type="FunFam" id="3.90.700.10:FF:000002">
    <property type="entry name" value="L-aspartate oxidase"/>
    <property type="match status" value="1"/>
</dbReference>
<evidence type="ECO:0000256" key="3">
    <source>
        <dbReference type="ARBA" id="ARBA00008562"/>
    </source>
</evidence>
<dbReference type="SUPFAM" id="SSF51905">
    <property type="entry name" value="FAD/NAD(P)-binding domain"/>
    <property type="match status" value="1"/>
</dbReference>
<dbReference type="Gene3D" id="1.20.58.100">
    <property type="entry name" value="Fumarate reductase/succinate dehydrogenase flavoprotein-like, C-terminal domain"/>
    <property type="match status" value="1"/>
</dbReference>
<dbReference type="AlphaFoldDB" id="A0A256G7W3"/>
<dbReference type="Gene3D" id="3.50.50.60">
    <property type="entry name" value="FAD/NAD(P)-binding domain"/>
    <property type="match status" value="1"/>
</dbReference>
<dbReference type="PANTHER" id="PTHR42716">
    <property type="entry name" value="L-ASPARTATE OXIDASE"/>
    <property type="match status" value="1"/>
</dbReference>
<dbReference type="RefSeq" id="WP_007877725.1">
    <property type="nucleotide sequence ID" value="NZ_CAXURC020000002.1"/>
</dbReference>
<evidence type="ECO:0000259" key="10">
    <source>
        <dbReference type="Pfam" id="PF00890"/>
    </source>
</evidence>
<reference evidence="13 14" key="1">
    <citation type="submission" date="2017-07" db="EMBL/GenBank/DDBJ databases">
        <title>Phylogenetic study on the rhizospheric bacterium Ochrobactrum sp. A44.</title>
        <authorList>
            <person name="Krzyzanowska D.M."/>
            <person name="Ossowicki A."/>
            <person name="Rajewska M."/>
            <person name="Maciag T."/>
            <person name="Kaczynski Z."/>
            <person name="Czerwicka M."/>
            <person name="Jafra S."/>
        </authorList>
    </citation>
    <scope>NUCLEOTIDE SEQUENCE [LARGE SCALE GENOMIC DNA]</scope>
    <source>
        <strain evidence="13 14">CCUG 30717</strain>
    </source>
</reference>
<comment type="caution">
    <text evidence="13">The sequence shown here is derived from an EMBL/GenBank/DDBJ whole genome shotgun (WGS) entry which is preliminary data.</text>
</comment>
<evidence type="ECO:0000256" key="6">
    <source>
        <dbReference type="ARBA" id="ARBA00022642"/>
    </source>
</evidence>
<evidence type="ECO:0000259" key="11">
    <source>
        <dbReference type="Pfam" id="PF02910"/>
    </source>
</evidence>
<dbReference type="Proteomes" id="UP000216188">
    <property type="component" value="Unassembled WGS sequence"/>
</dbReference>
<dbReference type="InterPro" id="IPR027477">
    <property type="entry name" value="Succ_DH/fumarate_Rdtase_cat_sf"/>
</dbReference>
<feature type="domain" description="FAD-dependent oxidoreductase 2 FAD-binding" evidence="10">
    <location>
        <begin position="6"/>
        <end position="369"/>
    </location>
</feature>
<dbReference type="EC" id="1.4.3.16" evidence="4"/>
<protein>
    <recommendedName>
        <fullName evidence="4">L-aspartate oxidase</fullName>
        <ecNumber evidence="4">1.4.3.16</ecNumber>
    </recommendedName>
</protein>
<dbReference type="Gene3D" id="3.90.700.10">
    <property type="entry name" value="Succinate dehydrogenase/fumarate reductase flavoprotein, catalytic domain"/>
    <property type="match status" value="1"/>
</dbReference>
<keyword evidence="7" id="KW-0274">FAD</keyword>